<gene>
    <name evidence="2" type="ordered locus">AMIS_29000</name>
</gene>
<name>I0H533_ACTM4</name>
<dbReference type="EMBL" id="AP012319">
    <property type="protein sequence ID" value="BAL88120.1"/>
    <property type="molecule type" value="Genomic_DNA"/>
</dbReference>
<organism evidence="2 3">
    <name type="scientific">Actinoplanes missouriensis (strain ATCC 14538 / DSM 43046 / CBS 188.64 / JCM 3121 / NBRC 102363 / NCIMB 12654 / NRRL B-3342 / UNCC 431)</name>
    <dbReference type="NCBI Taxonomy" id="512565"/>
    <lineage>
        <taxon>Bacteria</taxon>
        <taxon>Bacillati</taxon>
        <taxon>Actinomycetota</taxon>
        <taxon>Actinomycetes</taxon>
        <taxon>Micromonosporales</taxon>
        <taxon>Micromonosporaceae</taxon>
        <taxon>Actinoplanes</taxon>
    </lineage>
</organism>
<dbReference type="AlphaFoldDB" id="I0H533"/>
<sequence>MWAMNGEVRSKSAAVQCALFATGMTAGSAALLFLGVLAGGGLEVAYTGGAVLGIGSLILYGTALWLRLTGAPQRNE</sequence>
<feature type="transmembrane region" description="Helical" evidence="1">
    <location>
        <begin position="44"/>
        <end position="66"/>
    </location>
</feature>
<dbReference type="KEGG" id="ams:AMIS_29000"/>
<protein>
    <submittedName>
        <fullName evidence="2">Uncharacterized protein</fullName>
    </submittedName>
</protein>
<keyword evidence="1" id="KW-1133">Transmembrane helix</keyword>
<dbReference type="HOGENOM" id="CLU_2646353_0_0_11"/>
<proteinExistence type="predicted"/>
<dbReference type="Proteomes" id="UP000007882">
    <property type="component" value="Chromosome"/>
</dbReference>
<dbReference type="PATRIC" id="fig|512565.3.peg.2901"/>
<keyword evidence="3" id="KW-1185">Reference proteome</keyword>
<dbReference type="STRING" id="512565.AMIS_29000"/>
<keyword evidence="1" id="KW-0472">Membrane</keyword>
<evidence type="ECO:0000256" key="1">
    <source>
        <dbReference type="SAM" id="Phobius"/>
    </source>
</evidence>
<evidence type="ECO:0000313" key="3">
    <source>
        <dbReference type="Proteomes" id="UP000007882"/>
    </source>
</evidence>
<keyword evidence="1" id="KW-0812">Transmembrane</keyword>
<evidence type="ECO:0000313" key="2">
    <source>
        <dbReference type="EMBL" id="BAL88120.1"/>
    </source>
</evidence>
<feature type="transmembrane region" description="Helical" evidence="1">
    <location>
        <begin position="12"/>
        <end position="38"/>
    </location>
</feature>
<reference evidence="2 3" key="1">
    <citation type="submission" date="2012-02" db="EMBL/GenBank/DDBJ databases">
        <title>Complete genome sequence of Actinoplanes missouriensis 431 (= NBRC 102363).</title>
        <authorList>
            <person name="Ohnishi Y."/>
            <person name="Ishikawa J."/>
            <person name="Sekine M."/>
            <person name="Hosoyama A."/>
            <person name="Harada T."/>
            <person name="Narita H."/>
            <person name="Hata T."/>
            <person name="Konno Y."/>
            <person name="Tutikane K."/>
            <person name="Fujita N."/>
            <person name="Horinouchi S."/>
            <person name="Hayakawa M."/>
        </authorList>
    </citation>
    <scope>NUCLEOTIDE SEQUENCE [LARGE SCALE GENOMIC DNA]</scope>
    <source>
        <strain evidence="3">ATCC 14538 / DSM 43046 / CBS 188.64 / JCM 3121 / NBRC 102363 / NCIMB 12654 / NRRL B-3342 / UNCC 431</strain>
    </source>
</reference>
<accession>I0H533</accession>